<name>I2N3I4_STRT9</name>
<dbReference type="EMBL" id="CP029159">
    <property type="protein sequence ID" value="QKM68302.1"/>
    <property type="molecule type" value="Genomic_DNA"/>
</dbReference>
<protein>
    <recommendedName>
        <fullName evidence="6">RNA polymerase sigma factor</fullName>
    </recommendedName>
</protein>
<evidence type="ECO:0000256" key="7">
    <source>
        <dbReference type="SAM" id="MobiDB-lite"/>
    </source>
</evidence>
<dbReference type="InterPro" id="IPR013249">
    <property type="entry name" value="RNA_pol_sigma70_r4_t2"/>
</dbReference>
<dbReference type="GO" id="GO:0016987">
    <property type="term" value="F:sigma factor activity"/>
    <property type="evidence" value="ECO:0007669"/>
    <property type="project" value="UniProtKB-KW"/>
</dbReference>
<dbReference type="CDD" id="cd06171">
    <property type="entry name" value="Sigma70_r4"/>
    <property type="match status" value="1"/>
</dbReference>
<dbReference type="Pfam" id="PF04542">
    <property type="entry name" value="Sigma70_r2"/>
    <property type="match status" value="1"/>
</dbReference>
<dbReference type="SUPFAM" id="SSF88659">
    <property type="entry name" value="Sigma3 and sigma4 domains of RNA polymerase sigma factors"/>
    <property type="match status" value="1"/>
</dbReference>
<organism evidence="10 11">
    <name type="scientific">Streptomyces tsukubensis (strain DSM 42081 / NBRC 108919 / NRRL 18488 / 9993)</name>
    <dbReference type="NCBI Taxonomy" id="1114943"/>
    <lineage>
        <taxon>Bacteria</taxon>
        <taxon>Bacillati</taxon>
        <taxon>Actinomycetota</taxon>
        <taxon>Actinomycetes</taxon>
        <taxon>Kitasatosporales</taxon>
        <taxon>Streptomycetaceae</taxon>
        <taxon>Streptomyces</taxon>
    </lineage>
</organism>
<dbReference type="PROSITE" id="PS01063">
    <property type="entry name" value="SIGMA70_ECF"/>
    <property type="match status" value="1"/>
</dbReference>
<dbReference type="GO" id="GO:0006950">
    <property type="term" value="P:response to stress"/>
    <property type="evidence" value="ECO:0007669"/>
    <property type="project" value="UniProtKB-ARBA"/>
</dbReference>
<evidence type="ECO:0000259" key="8">
    <source>
        <dbReference type="Pfam" id="PF04542"/>
    </source>
</evidence>
<dbReference type="InterPro" id="IPR036388">
    <property type="entry name" value="WH-like_DNA-bd_sf"/>
</dbReference>
<evidence type="ECO:0000313" key="10">
    <source>
        <dbReference type="EMBL" id="QKM68302.1"/>
    </source>
</evidence>
<feature type="region of interest" description="Disordered" evidence="7">
    <location>
        <begin position="203"/>
        <end position="228"/>
    </location>
</feature>
<keyword evidence="4 6" id="KW-0238">DNA-binding</keyword>
<evidence type="ECO:0000256" key="2">
    <source>
        <dbReference type="ARBA" id="ARBA00023015"/>
    </source>
</evidence>
<feature type="domain" description="RNA polymerase sigma factor 70 region 4 type 2" evidence="9">
    <location>
        <begin position="146"/>
        <end position="197"/>
    </location>
</feature>
<proteinExistence type="inferred from homology"/>
<evidence type="ECO:0000256" key="4">
    <source>
        <dbReference type="ARBA" id="ARBA00023125"/>
    </source>
</evidence>
<dbReference type="Gene3D" id="1.10.1740.10">
    <property type="match status" value="1"/>
</dbReference>
<feature type="compositionally biased region" description="Low complexity" evidence="7">
    <location>
        <begin position="219"/>
        <end position="228"/>
    </location>
</feature>
<dbReference type="RefSeq" id="WP_006347543.1">
    <property type="nucleotide sequence ID" value="NZ_CP029159.1"/>
</dbReference>
<evidence type="ECO:0000259" key="9">
    <source>
        <dbReference type="Pfam" id="PF08281"/>
    </source>
</evidence>
<accession>I2N3I4</accession>
<gene>
    <name evidence="10" type="ORF">STSU_015060</name>
</gene>
<feature type="domain" description="RNA polymerase sigma-70 region 2" evidence="8">
    <location>
        <begin position="42"/>
        <end position="113"/>
    </location>
</feature>
<evidence type="ECO:0000256" key="6">
    <source>
        <dbReference type="RuleBase" id="RU000716"/>
    </source>
</evidence>
<dbReference type="GO" id="GO:0006352">
    <property type="term" value="P:DNA-templated transcription initiation"/>
    <property type="evidence" value="ECO:0007669"/>
    <property type="project" value="InterPro"/>
</dbReference>
<feature type="compositionally biased region" description="Acidic residues" evidence="7">
    <location>
        <begin position="208"/>
        <end position="218"/>
    </location>
</feature>
<evidence type="ECO:0000313" key="11">
    <source>
        <dbReference type="Proteomes" id="UP000005940"/>
    </source>
</evidence>
<keyword evidence="5 6" id="KW-0804">Transcription</keyword>
<dbReference type="PANTHER" id="PTHR43133">
    <property type="entry name" value="RNA POLYMERASE ECF-TYPE SIGMA FACTO"/>
    <property type="match status" value="1"/>
</dbReference>
<keyword evidence="11" id="KW-1185">Reference proteome</keyword>
<sequence length="236" mass="25104">MLYSPVDIRAAQDHGPGRRDAQITDWALAAGSGDRRATELFVEATYEDVRRFVSRLTYGGGPLDAPGGADDLAQETYARALTSLSGFAGRSSARTWLLTIARRVVVDGIRRAAARPRIADTADDWLGAAEHAQQLRQTPGFEESVAFRDALCALEPGRRQAFVLTRLLGLSYAEAADLLGCPVGTIRSRVARARRELAGVWLNQLPEPEPEPEGEAEAGPEPGAGTAAGAVVLAAA</sequence>
<dbReference type="InterPro" id="IPR007627">
    <property type="entry name" value="RNA_pol_sigma70_r2"/>
</dbReference>
<dbReference type="GO" id="GO:0003677">
    <property type="term" value="F:DNA binding"/>
    <property type="evidence" value="ECO:0007669"/>
    <property type="project" value="UniProtKB-KW"/>
</dbReference>
<reference evidence="10 11" key="1">
    <citation type="journal article" date="2012" name="J. Bacteriol.">
        <title>Draft genome of Streptomyces tsukubaensis NRRL 18488, the producer of the clinically important immunosuppressant tacrolimus (FK506).</title>
        <authorList>
            <person name="Barreiro C."/>
            <person name="Prieto C."/>
            <person name="Sola-Landa A."/>
            <person name="Solera E."/>
            <person name="Martinez-Castro M."/>
            <person name="Perez-Redondo R."/>
            <person name="Garcia-Estrada C."/>
            <person name="Aparicio J.F."/>
            <person name="Fernandez-Martinez L.T."/>
            <person name="Santos-Aberturas J."/>
            <person name="Salehi-Najafabadi Z."/>
            <person name="Rodriguez-Garcia A."/>
            <person name="Tauch A."/>
            <person name="Martin J.F."/>
        </authorList>
    </citation>
    <scope>NUCLEOTIDE SEQUENCE [LARGE SCALE GENOMIC DNA]</scope>
    <source>
        <strain evidence="11">DSM 42081 / NBRC 108919 / NRRL 18488 / 9993</strain>
    </source>
</reference>
<evidence type="ECO:0000256" key="1">
    <source>
        <dbReference type="ARBA" id="ARBA00010641"/>
    </source>
</evidence>
<dbReference type="Pfam" id="PF08281">
    <property type="entry name" value="Sigma70_r4_2"/>
    <property type="match status" value="1"/>
</dbReference>
<dbReference type="InterPro" id="IPR013324">
    <property type="entry name" value="RNA_pol_sigma_r3/r4-like"/>
</dbReference>
<dbReference type="Proteomes" id="UP000005940">
    <property type="component" value="Chromosome"/>
</dbReference>
<keyword evidence="3 6" id="KW-0731">Sigma factor</keyword>
<dbReference type="AlphaFoldDB" id="I2N3I4"/>
<dbReference type="InterPro" id="IPR039425">
    <property type="entry name" value="RNA_pol_sigma-70-like"/>
</dbReference>
<dbReference type="InterPro" id="IPR013325">
    <property type="entry name" value="RNA_pol_sigma_r2"/>
</dbReference>
<dbReference type="NCBIfam" id="TIGR02937">
    <property type="entry name" value="sigma70-ECF"/>
    <property type="match status" value="1"/>
</dbReference>
<dbReference type="Gene3D" id="1.10.10.10">
    <property type="entry name" value="Winged helix-like DNA-binding domain superfamily/Winged helix DNA-binding domain"/>
    <property type="match status" value="1"/>
</dbReference>
<evidence type="ECO:0000256" key="3">
    <source>
        <dbReference type="ARBA" id="ARBA00023082"/>
    </source>
</evidence>
<keyword evidence="2 6" id="KW-0805">Transcription regulation</keyword>
<dbReference type="PANTHER" id="PTHR43133:SF61">
    <property type="entry name" value="ECF RNA POLYMERASE SIGMA FACTOR SIGC"/>
    <property type="match status" value="1"/>
</dbReference>
<dbReference type="SUPFAM" id="SSF88946">
    <property type="entry name" value="Sigma2 domain of RNA polymerase sigma factors"/>
    <property type="match status" value="1"/>
</dbReference>
<dbReference type="InterPro" id="IPR014284">
    <property type="entry name" value="RNA_pol_sigma-70_dom"/>
</dbReference>
<comment type="similarity">
    <text evidence="1 6">Belongs to the sigma-70 factor family. ECF subfamily.</text>
</comment>
<dbReference type="InterPro" id="IPR000838">
    <property type="entry name" value="RNA_pol_sigma70_ECF_CS"/>
</dbReference>
<evidence type="ECO:0000256" key="5">
    <source>
        <dbReference type="ARBA" id="ARBA00023163"/>
    </source>
</evidence>